<dbReference type="PROSITE" id="PS50052">
    <property type="entry name" value="GUANYLATE_KINASE_2"/>
    <property type="match status" value="1"/>
</dbReference>
<feature type="compositionally biased region" description="Polar residues" evidence="4">
    <location>
        <begin position="147"/>
        <end position="159"/>
    </location>
</feature>
<dbReference type="CDD" id="cd06734">
    <property type="entry name" value="PDZ4_MAGI-1_3-like"/>
    <property type="match status" value="1"/>
</dbReference>
<dbReference type="CDD" id="cd00201">
    <property type="entry name" value="WW"/>
    <property type="match status" value="1"/>
</dbReference>
<accession>A0A9Q0LWA7</accession>
<dbReference type="InterPro" id="IPR008145">
    <property type="entry name" value="GK/Ca_channel_bsu"/>
</dbReference>
<evidence type="ECO:0000313" key="8">
    <source>
        <dbReference type="EMBL" id="KAJ6215688.1"/>
    </source>
</evidence>
<feature type="domain" description="PDZ" evidence="7">
    <location>
        <begin position="547"/>
        <end position="629"/>
    </location>
</feature>
<dbReference type="GO" id="GO:0016020">
    <property type="term" value="C:membrane"/>
    <property type="evidence" value="ECO:0007669"/>
    <property type="project" value="UniProtKB-SubCell"/>
</dbReference>
<evidence type="ECO:0000256" key="1">
    <source>
        <dbReference type="ARBA" id="ARBA00004170"/>
    </source>
</evidence>
<dbReference type="Gene3D" id="3.40.50.300">
    <property type="entry name" value="P-loop containing nucleotide triphosphate hydrolases"/>
    <property type="match status" value="1"/>
</dbReference>
<protein>
    <submittedName>
        <fullName evidence="8">Uncharacterized protein</fullName>
    </submittedName>
</protein>
<dbReference type="Pfam" id="PF00595">
    <property type="entry name" value="PDZ"/>
    <property type="match status" value="5"/>
</dbReference>
<organism evidence="8 9">
    <name type="scientific">Blomia tropicalis</name>
    <name type="common">Mite</name>
    <dbReference type="NCBI Taxonomy" id="40697"/>
    <lineage>
        <taxon>Eukaryota</taxon>
        <taxon>Metazoa</taxon>
        <taxon>Ecdysozoa</taxon>
        <taxon>Arthropoda</taxon>
        <taxon>Chelicerata</taxon>
        <taxon>Arachnida</taxon>
        <taxon>Acari</taxon>
        <taxon>Acariformes</taxon>
        <taxon>Sarcoptiformes</taxon>
        <taxon>Astigmata</taxon>
        <taxon>Glycyphagoidea</taxon>
        <taxon>Echimyopodidae</taxon>
        <taxon>Blomia</taxon>
    </lineage>
</organism>
<dbReference type="InterPro" id="IPR036034">
    <property type="entry name" value="PDZ_sf"/>
</dbReference>
<evidence type="ECO:0000259" key="5">
    <source>
        <dbReference type="PROSITE" id="PS50020"/>
    </source>
</evidence>
<dbReference type="InterPro" id="IPR027417">
    <property type="entry name" value="P-loop_NTPase"/>
</dbReference>
<feature type="domain" description="Guanylate kinase-like" evidence="6">
    <location>
        <begin position="56"/>
        <end position="157"/>
    </location>
</feature>
<dbReference type="SMART" id="SM00072">
    <property type="entry name" value="GuKc"/>
    <property type="match status" value="1"/>
</dbReference>
<dbReference type="OMA" id="ILYPERC"/>
<dbReference type="Proteomes" id="UP001142055">
    <property type="component" value="Chromosome 4"/>
</dbReference>
<dbReference type="FunFam" id="2.20.70.10:FF:000001">
    <property type="entry name" value="Membrane-associated guanylate kinase, WW and PDZ domain-containing protein 1"/>
    <property type="match status" value="1"/>
</dbReference>
<dbReference type="GO" id="GO:0007165">
    <property type="term" value="P:signal transduction"/>
    <property type="evidence" value="ECO:0007669"/>
    <property type="project" value="TreeGrafter"/>
</dbReference>
<feature type="region of interest" description="Disordered" evidence="4">
    <location>
        <begin position="144"/>
        <end position="177"/>
    </location>
</feature>
<dbReference type="Pfam" id="PF00625">
    <property type="entry name" value="Guanylate_kin"/>
    <property type="match status" value="1"/>
</dbReference>
<dbReference type="AlphaFoldDB" id="A0A9Q0LWA7"/>
<feature type="domain" description="WW" evidence="5">
    <location>
        <begin position="206"/>
        <end position="239"/>
    </location>
</feature>
<dbReference type="PANTHER" id="PTHR10316:SF40">
    <property type="entry name" value="LD27118P"/>
    <property type="match status" value="1"/>
</dbReference>
<dbReference type="InterPro" id="IPR001478">
    <property type="entry name" value="PDZ"/>
</dbReference>
<proteinExistence type="predicted"/>
<keyword evidence="9" id="KW-1185">Reference proteome</keyword>
<name>A0A9Q0LWA7_BLOTA</name>
<dbReference type="PROSITE" id="PS50020">
    <property type="entry name" value="WW_DOMAIN_2"/>
    <property type="match status" value="1"/>
</dbReference>
<sequence length="835" mass="92493">MSIAECPIGGGSDYGQMPFFTQTNDLILEIDDIQVAGLTSSDIAEIIGRQQAHHFRIVPLNCGLPGELREYLSRRFARGSIDHKLQEIIRENVYSRTVPCTTRPPRSDEVDNVDYKFMSVEQFNQMERSGLLLESGFYQGHHYGTPLPTSSNNKRNGTNMGIGDGINDEYQLNDPQSTQQRLTSSQQSLVSKRRRNRSNLVAIDSSTLPHGWERISDTHYGVYYIDHINKRTQYERPYECELMKGVSGFGFTLIEIDKGLVVVKSLIQGGPAQASGIIQSGDVLVSVGGMSVSGLQHSDIAHLFSTFNVGDRVRLTFARGFQLPLGFNDEDYDIITLKIVKGLQGFGFTISEGHNGQKVKKILDLERCCALRQGDILLSINGIDMSTLTHVDVVETLKQCPMDEPTEFMIKRKKIRFGSLRQSNRIVQLDHHADQMMMDANSTMSMQYRTNRQQPPPLIQNTASSEMMIPSTMNNNPNNGNQNYSDYYIDDQMGLATDQYANQCMMMPYDSAIPSPKISINREPSPTNEMLFLSSNEQPTIEYDYMQIQLARSENGFGFRIIGGSEENTIVSIGSIVPGGVAFMDGQLKAGDQIVTVNDHNVLGASHQDVVQLISQTGSMVRIGIRRKRYLNAYDITLHRQEYEGFGFVIISCGNCALIGRIIEGTPAHRCQRLHIRDRIIAVNGADVTTLSHPEIVNKIKESGETLHLRIIPGDVYSVDLIRGPNGYGFSIRGGAEFNGMPLFILAIAPNGPASTLLNIGDEIMEINEMPTTGMTHSHAVRLIGQSIGTVKLKIRRNTSLTNVTNGPNGIDAPNGGYIGAIGESRVSSPINLQQ</sequence>
<keyword evidence="2" id="KW-0677">Repeat</keyword>
<evidence type="ECO:0000256" key="2">
    <source>
        <dbReference type="ARBA" id="ARBA00022737"/>
    </source>
</evidence>
<evidence type="ECO:0000259" key="6">
    <source>
        <dbReference type="PROSITE" id="PS50052"/>
    </source>
</evidence>
<feature type="domain" description="PDZ" evidence="7">
    <location>
        <begin position="635"/>
        <end position="715"/>
    </location>
</feature>
<dbReference type="GO" id="GO:0005737">
    <property type="term" value="C:cytoplasm"/>
    <property type="evidence" value="ECO:0007669"/>
    <property type="project" value="TreeGrafter"/>
</dbReference>
<evidence type="ECO:0000259" key="7">
    <source>
        <dbReference type="PROSITE" id="PS50106"/>
    </source>
</evidence>
<feature type="domain" description="PDZ" evidence="7">
    <location>
        <begin position="239"/>
        <end position="304"/>
    </location>
</feature>
<dbReference type="Gene3D" id="2.30.42.10">
    <property type="match status" value="5"/>
</dbReference>
<dbReference type="Pfam" id="PF00397">
    <property type="entry name" value="WW"/>
    <property type="match status" value="1"/>
</dbReference>
<feature type="domain" description="PDZ" evidence="7">
    <location>
        <begin position="336"/>
        <end position="399"/>
    </location>
</feature>
<dbReference type="PROSITE" id="PS01159">
    <property type="entry name" value="WW_DOMAIN_1"/>
    <property type="match status" value="1"/>
</dbReference>
<reference evidence="8" key="1">
    <citation type="submission" date="2022-12" db="EMBL/GenBank/DDBJ databases">
        <title>Genome assemblies of Blomia tropicalis.</title>
        <authorList>
            <person name="Cui Y."/>
        </authorList>
    </citation>
    <scope>NUCLEOTIDE SEQUENCE</scope>
    <source>
        <tissue evidence="8">Adult mites</tissue>
    </source>
</reference>
<keyword evidence="3" id="KW-0472">Membrane</keyword>
<dbReference type="EMBL" id="JAPWDV010000004">
    <property type="protein sequence ID" value="KAJ6215688.1"/>
    <property type="molecule type" value="Genomic_DNA"/>
</dbReference>
<dbReference type="PANTHER" id="PTHR10316">
    <property type="entry name" value="MEMBRANE ASSOCIATED GUANYLATE KINASE-RELATED"/>
    <property type="match status" value="1"/>
</dbReference>
<comment type="subcellular location">
    <subcellularLocation>
        <location evidence="1">Membrane</location>
        <topology evidence="1">Peripheral membrane protein</topology>
    </subcellularLocation>
</comment>
<gene>
    <name evidence="8" type="ORF">RDWZM_010188</name>
</gene>
<comment type="caution">
    <text evidence="8">The sequence shown here is derived from an EMBL/GenBank/DDBJ whole genome shotgun (WGS) entry which is preliminary data.</text>
</comment>
<dbReference type="SMART" id="SM00228">
    <property type="entry name" value="PDZ"/>
    <property type="match status" value="5"/>
</dbReference>
<dbReference type="SUPFAM" id="SSF50156">
    <property type="entry name" value="PDZ domain-like"/>
    <property type="match status" value="5"/>
</dbReference>
<dbReference type="Gene3D" id="2.20.70.10">
    <property type="match status" value="1"/>
</dbReference>
<dbReference type="SUPFAM" id="SSF52540">
    <property type="entry name" value="P-loop containing nucleoside triphosphate hydrolases"/>
    <property type="match status" value="1"/>
</dbReference>
<dbReference type="InterPro" id="IPR001202">
    <property type="entry name" value="WW_dom"/>
</dbReference>
<evidence type="ECO:0000313" key="9">
    <source>
        <dbReference type="Proteomes" id="UP001142055"/>
    </source>
</evidence>
<dbReference type="InterPro" id="IPR008144">
    <property type="entry name" value="Guanylate_kin-like_dom"/>
</dbReference>
<evidence type="ECO:0000256" key="3">
    <source>
        <dbReference type="ARBA" id="ARBA00023136"/>
    </source>
</evidence>
<feature type="domain" description="PDZ" evidence="7">
    <location>
        <begin position="718"/>
        <end position="799"/>
    </location>
</feature>
<dbReference type="PROSITE" id="PS50106">
    <property type="entry name" value="PDZ"/>
    <property type="match status" value="5"/>
</dbReference>
<dbReference type="SMART" id="SM00456">
    <property type="entry name" value="WW"/>
    <property type="match status" value="1"/>
</dbReference>
<evidence type="ECO:0000256" key="4">
    <source>
        <dbReference type="SAM" id="MobiDB-lite"/>
    </source>
</evidence>